<evidence type="ECO:0000256" key="1">
    <source>
        <dbReference type="SAM" id="MobiDB-lite"/>
    </source>
</evidence>
<feature type="compositionally biased region" description="Acidic residues" evidence="1">
    <location>
        <begin position="12"/>
        <end position="30"/>
    </location>
</feature>
<evidence type="ECO:0000313" key="3">
    <source>
        <dbReference type="Proteomes" id="UP001259832"/>
    </source>
</evidence>
<evidence type="ECO:0000313" key="2">
    <source>
        <dbReference type="EMBL" id="KAK1930873.1"/>
    </source>
</evidence>
<dbReference type="EMBL" id="JASMQC010000036">
    <property type="protein sequence ID" value="KAK1930873.1"/>
    <property type="molecule type" value="Genomic_DNA"/>
</dbReference>
<feature type="region of interest" description="Disordered" evidence="1">
    <location>
        <begin position="1"/>
        <end position="92"/>
    </location>
</feature>
<accession>A0AAD9G2U3</accession>
<dbReference type="AlphaFoldDB" id="A0AAD9G2U3"/>
<reference evidence="2" key="1">
    <citation type="submission" date="2023-08" db="EMBL/GenBank/DDBJ databases">
        <title>Reference Genome Resource for the Citrus Pathogen Phytophthora citrophthora.</title>
        <authorList>
            <person name="Moller H."/>
            <person name="Coetzee B."/>
            <person name="Rose L.J."/>
            <person name="Van Niekerk J.M."/>
        </authorList>
    </citation>
    <scope>NUCLEOTIDE SEQUENCE</scope>
    <source>
        <strain evidence="2">STE-U-9442</strain>
    </source>
</reference>
<organism evidence="2 3">
    <name type="scientific">Phytophthora citrophthora</name>
    <dbReference type="NCBI Taxonomy" id="4793"/>
    <lineage>
        <taxon>Eukaryota</taxon>
        <taxon>Sar</taxon>
        <taxon>Stramenopiles</taxon>
        <taxon>Oomycota</taxon>
        <taxon>Peronosporomycetes</taxon>
        <taxon>Peronosporales</taxon>
        <taxon>Peronosporaceae</taxon>
        <taxon>Phytophthora</taxon>
    </lineage>
</organism>
<sequence>MIAPAIPLQGLFEDEEEELVVIDEFEEGEVEEKTPAPVSSPEDTPDPPLGSQRPRNEVPDASSSNSPRSDDEASPLSRALTAPRTDPPMRAPWMPTEAQIYERFGASSPLNPILLYSCNSIHDDEVAKEIDFESETQRRRILYRTLS</sequence>
<gene>
    <name evidence="2" type="ORF">P3T76_013462</name>
</gene>
<comment type="caution">
    <text evidence="2">The sequence shown here is derived from an EMBL/GenBank/DDBJ whole genome shotgun (WGS) entry which is preliminary data.</text>
</comment>
<keyword evidence="3" id="KW-1185">Reference proteome</keyword>
<dbReference type="Proteomes" id="UP001259832">
    <property type="component" value="Unassembled WGS sequence"/>
</dbReference>
<protein>
    <submittedName>
        <fullName evidence="2">Uncharacterized protein</fullName>
    </submittedName>
</protein>
<proteinExistence type="predicted"/>
<name>A0AAD9G2U3_9STRA</name>